<protein>
    <submittedName>
        <fullName evidence="2">Membrane protein</fullName>
    </submittedName>
</protein>
<name>A0A917CVJ1_9GAMM</name>
<dbReference type="RefSeq" id="WP_188450143.1">
    <property type="nucleotide sequence ID" value="NZ_BMFO01000004.1"/>
</dbReference>
<evidence type="ECO:0000313" key="3">
    <source>
        <dbReference type="Proteomes" id="UP000632858"/>
    </source>
</evidence>
<organism evidence="2 3">
    <name type="scientific">Arenimonas maotaiensis</name>
    <dbReference type="NCBI Taxonomy" id="1446479"/>
    <lineage>
        <taxon>Bacteria</taxon>
        <taxon>Pseudomonadati</taxon>
        <taxon>Pseudomonadota</taxon>
        <taxon>Gammaproteobacteria</taxon>
        <taxon>Lysobacterales</taxon>
        <taxon>Lysobacteraceae</taxon>
        <taxon>Arenimonas</taxon>
    </lineage>
</organism>
<keyword evidence="1" id="KW-0812">Transmembrane</keyword>
<dbReference type="AlphaFoldDB" id="A0A917CVJ1"/>
<reference evidence="2" key="2">
    <citation type="submission" date="2020-09" db="EMBL/GenBank/DDBJ databases">
        <authorList>
            <person name="Sun Q."/>
            <person name="Zhou Y."/>
        </authorList>
    </citation>
    <scope>NUCLEOTIDE SEQUENCE</scope>
    <source>
        <strain evidence="2">CGMCC 1.12726</strain>
    </source>
</reference>
<proteinExistence type="predicted"/>
<keyword evidence="3" id="KW-1185">Reference proteome</keyword>
<reference evidence="2" key="1">
    <citation type="journal article" date="2014" name="Int. J. Syst. Evol. Microbiol.">
        <title>Complete genome sequence of Corynebacterium casei LMG S-19264T (=DSM 44701T), isolated from a smear-ripened cheese.</title>
        <authorList>
            <consortium name="US DOE Joint Genome Institute (JGI-PGF)"/>
            <person name="Walter F."/>
            <person name="Albersmeier A."/>
            <person name="Kalinowski J."/>
            <person name="Ruckert C."/>
        </authorList>
    </citation>
    <scope>NUCLEOTIDE SEQUENCE</scope>
    <source>
        <strain evidence="2">CGMCC 1.12726</strain>
    </source>
</reference>
<dbReference type="InterPro" id="IPR007403">
    <property type="entry name" value="DUF456"/>
</dbReference>
<keyword evidence="1" id="KW-0472">Membrane</keyword>
<dbReference type="PANTHER" id="PTHR39165:SF1">
    <property type="entry name" value="DUF456 DOMAIN-CONTAINING PROTEIN"/>
    <property type="match status" value="1"/>
</dbReference>
<dbReference type="Pfam" id="PF04306">
    <property type="entry name" value="DUF456"/>
    <property type="match status" value="1"/>
</dbReference>
<sequence>MSGVDTQLVLYVLSGLMILFGLLGTVLPMLPGVPLAFLGMLLAAWVGGFREISVFTVVVLGVLTAASLAVDLLASAWGAKRAGASKTAMLGAGLGGVVGVMLFNLPGLIIGPFIGAMTVELAKGKPLKQAGKIGVATWVGMTVGMVLNIGLAFAMLGIFLFALWF</sequence>
<feature type="transmembrane region" description="Helical" evidence="1">
    <location>
        <begin position="135"/>
        <end position="164"/>
    </location>
</feature>
<dbReference type="EMBL" id="BMFO01000004">
    <property type="protein sequence ID" value="GGF97353.1"/>
    <property type="molecule type" value="Genomic_DNA"/>
</dbReference>
<evidence type="ECO:0000256" key="1">
    <source>
        <dbReference type="SAM" id="Phobius"/>
    </source>
</evidence>
<dbReference type="PANTHER" id="PTHR39165">
    <property type="entry name" value="IG HYPOTHETICAL 17883"/>
    <property type="match status" value="1"/>
</dbReference>
<feature type="transmembrane region" description="Helical" evidence="1">
    <location>
        <begin position="6"/>
        <end position="23"/>
    </location>
</feature>
<feature type="transmembrane region" description="Helical" evidence="1">
    <location>
        <begin position="54"/>
        <end position="77"/>
    </location>
</feature>
<feature type="transmembrane region" description="Helical" evidence="1">
    <location>
        <begin position="89"/>
        <end position="115"/>
    </location>
</feature>
<evidence type="ECO:0000313" key="2">
    <source>
        <dbReference type="EMBL" id="GGF97353.1"/>
    </source>
</evidence>
<accession>A0A917CVJ1</accession>
<gene>
    <name evidence="2" type="ORF">GCM10010960_18810</name>
</gene>
<keyword evidence="1" id="KW-1133">Transmembrane helix</keyword>
<comment type="caution">
    <text evidence="2">The sequence shown here is derived from an EMBL/GenBank/DDBJ whole genome shotgun (WGS) entry which is preliminary data.</text>
</comment>
<feature type="transmembrane region" description="Helical" evidence="1">
    <location>
        <begin position="30"/>
        <end position="48"/>
    </location>
</feature>
<dbReference type="Proteomes" id="UP000632858">
    <property type="component" value="Unassembled WGS sequence"/>
</dbReference>